<evidence type="ECO:0000313" key="7">
    <source>
        <dbReference type="Proteomes" id="UP001254848"/>
    </source>
</evidence>
<dbReference type="Gene3D" id="1.10.45.10">
    <property type="entry name" value="Vanillyl-alcohol Oxidase, Chain A, domain 4"/>
    <property type="match status" value="1"/>
</dbReference>
<protein>
    <submittedName>
        <fullName evidence="6">FAD-linked oxidase C-terminal domain-containing protein</fullName>
    </submittedName>
</protein>
<keyword evidence="4" id="KW-0560">Oxidoreductase</keyword>
<dbReference type="InterPro" id="IPR004113">
    <property type="entry name" value="FAD-bd_oxidored_4_C"/>
</dbReference>
<evidence type="ECO:0000256" key="1">
    <source>
        <dbReference type="ARBA" id="ARBA00001974"/>
    </source>
</evidence>
<feature type="domain" description="FAD-binding PCMH-type" evidence="5">
    <location>
        <begin position="36"/>
        <end position="215"/>
    </location>
</feature>
<dbReference type="Gene3D" id="3.30.70.2740">
    <property type="match status" value="1"/>
</dbReference>
<evidence type="ECO:0000259" key="5">
    <source>
        <dbReference type="PROSITE" id="PS51387"/>
    </source>
</evidence>
<keyword evidence="2" id="KW-0285">Flavoprotein</keyword>
<dbReference type="Proteomes" id="UP001254848">
    <property type="component" value="Unassembled WGS sequence"/>
</dbReference>
<dbReference type="SUPFAM" id="SSF56176">
    <property type="entry name" value="FAD-binding/transporter-associated domain-like"/>
    <property type="match status" value="1"/>
</dbReference>
<comment type="caution">
    <text evidence="6">The sequence shown here is derived from an EMBL/GenBank/DDBJ whole genome shotgun (WGS) entry which is preliminary data.</text>
</comment>
<evidence type="ECO:0000256" key="3">
    <source>
        <dbReference type="ARBA" id="ARBA00022827"/>
    </source>
</evidence>
<proteinExistence type="predicted"/>
<dbReference type="InterPro" id="IPR016166">
    <property type="entry name" value="FAD-bd_PCMH"/>
</dbReference>
<evidence type="ECO:0000256" key="4">
    <source>
        <dbReference type="ARBA" id="ARBA00023002"/>
    </source>
</evidence>
<organism evidence="6 7">
    <name type="scientific">Anaeroselena agilis</name>
    <dbReference type="NCBI Taxonomy" id="3063788"/>
    <lineage>
        <taxon>Bacteria</taxon>
        <taxon>Bacillati</taxon>
        <taxon>Bacillota</taxon>
        <taxon>Negativicutes</taxon>
        <taxon>Acetonemataceae</taxon>
        <taxon>Anaeroselena</taxon>
    </lineage>
</organism>
<evidence type="ECO:0000313" key="6">
    <source>
        <dbReference type="EMBL" id="MDT8902473.1"/>
    </source>
</evidence>
<comment type="cofactor">
    <cofactor evidence="1">
        <name>FAD</name>
        <dbReference type="ChEBI" id="CHEBI:57692"/>
    </cofactor>
</comment>
<gene>
    <name evidence="6" type="ORF">Q4T40_14580</name>
</gene>
<reference evidence="6 7" key="1">
    <citation type="submission" date="2023-07" db="EMBL/GenBank/DDBJ databases">
        <title>The novel representative of Negativicutes class, Anaeroselena agilis gen. nov. sp. nov.</title>
        <authorList>
            <person name="Prokofeva M.I."/>
            <person name="Elcheninov A.G."/>
            <person name="Klyukina A."/>
            <person name="Kublanov I.V."/>
            <person name="Frolov E.N."/>
            <person name="Podosokorskaya O.A."/>
        </authorList>
    </citation>
    <scope>NUCLEOTIDE SEQUENCE [LARGE SCALE GENOMIC DNA]</scope>
    <source>
        <strain evidence="6 7">4137-cl</strain>
    </source>
</reference>
<dbReference type="PANTHER" id="PTHR42934:SF2">
    <property type="entry name" value="GLYCOLATE OXIDASE SUBUNIT GLCD"/>
    <property type="match status" value="1"/>
</dbReference>
<dbReference type="InterPro" id="IPR016164">
    <property type="entry name" value="FAD-linked_Oxase-like_C"/>
</dbReference>
<dbReference type="Pfam" id="PF01565">
    <property type="entry name" value="FAD_binding_4"/>
    <property type="match status" value="1"/>
</dbReference>
<dbReference type="InterPro" id="IPR016169">
    <property type="entry name" value="FAD-bd_PCMH_sub2"/>
</dbReference>
<accession>A0ABU3P096</accession>
<dbReference type="InterPro" id="IPR051914">
    <property type="entry name" value="FAD-linked_OxidoTrans_Type4"/>
</dbReference>
<dbReference type="EMBL" id="JAUOZS010000001">
    <property type="protein sequence ID" value="MDT8902473.1"/>
    <property type="molecule type" value="Genomic_DNA"/>
</dbReference>
<dbReference type="InterPro" id="IPR036318">
    <property type="entry name" value="FAD-bd_PCMH-like_sf"/>
</dbReference>
<dbReference type="RefSeq" id="WP_413780953.1">
    <property type="nucleotide sequence ID" value="NZ_JAUOZS010000001.1"/>
</dbReference>
<keyword evidence="7" id="KW-1185">Reference proteome</keyword>
<name>A0ABU3P096_9FIRM</name>
<evidence type="ECO:0000256" key="2">
    <source>
        <dbReference type="ARBA" id="ARBA00022630"/>
    </source>
</evidence>
<dbReference type="InterPro" id="IPR016167">
    <property type="entry name" value="FAD-bd_PCMH_sub1"/>
</dbReference>
<dbReference type="InterPro" id="IPR016171">
    <property type="entry name" value="Vanillyl_alc_oxidase_C-sub2"/>
</dbReference>
<dbReference type="Pfam" id="PF02913">
    <property type="entry name" value="FAD-oxidase_C"/>
    <property type="match status" value="1"/>
</dbReference>
<dbReference type="SUPFAM" id="SSF55103">
    <property type="entry name" value="FAD-linked oxidases, C-terminal domain"/>
    <property type="match status" value="1"/>
</dbReference>
<dbReference type="InterPro" id="IPR006094">
    <property type="entry name" value="Oxid_FAD_bind_N"/>
</dbReference>
<sequence>MISSTVAEQLRRIAGKENVFTEPEDLTCYSYDSTHLSALPDVVVAPLTTAEISEIVKLANAERIPVIPRGGGTCLSGGTIPTDGGIILALHRMNKILEIDQDNLTATVQPGVITATFHQAVEKEGLFYPPDPQSMLMSTIGGNVAENAGGPRGVKYGVTKDYVLGLEVVTPTGGILRVGGKTIKNVSGYDLMRLFAGSEGTLGIITEITVRLVPLPEAKRTLLAMFDTLDDAAAAVSSIIKHRIIPTTLELMDHKIMELIESFKPVGFPMDVEGAILIEVDGSEHDVNKQIDKVAEICAACRSREVKVAKDQAEAAQLWAGRRSAFGALCKSARTVFVEDATVPRSKVPDIVKRIQEIARKYDLVIPILGHTGDGNMHPNILTDERNAEEMKRVDAAIDEMFEAALALGGTLSGEHGIGLIKRKYMPWQFGEEGLDFMRSIKRSVDPNNILNPGKMFLMEKGE</sequence>
<dbReference type="PROSITE" id="PS51387">
    <property type="entry name" value="FAD_PCMH"/>
    <property type="match status" value="1"/>
</dbReference>
<dbReference type="PANTHER" id="PTHR42934">
    <property type="entry name" value="GLYCOLATE OXIDASE SUBUNIT GLCD"/>
    <property type="match status" value="1"/>
</dbReference>
<keyword evidence="3" id="KW-0274">FAD</keyword>
<dbReference type="Gene3D" id="3.30.465.10">
    <property type="match status" value="1"/>
</dbReference>
<dbReference type="Gene3D" id="3.30.43.10">
    <property type="entry name" value="Uridine Diphospho-n-acetylenolpyruvylglucosamine Reductase, domain 2"/>
    <property type="match status" value="1"/>
</dbReference>
<dbReference type="Gene3D" id="3.30.70.2190">
    <property type="match status" value="1"/>
</dbReference>